<gene>
    <name evidence="2" type="ORF">WJT86_04540</name>
</gene>
<feature type="signal peptide" evidence="1">
    <location>
        <begin position="1"/>
        <end position="24"/>
    </location>
</feature>
<dbReference type="RefSeq" id="WP_346336336.1">
    <property type="nucleotide sequence ID" value="NZ_JBBYXI010000002.1"/>
</dbReference>
<evidence type="ECO:0000313" key="2">
    <source>
        <dbReference type="EMBL" id="MEN3930329.1"/>
    </source>
</evidence>
<organism evidence="2 3">
    <name type="scientific">Hohaiivirga grylli</name>
    <dbReference type="NCBI Taxonomy" id="3133970"/>
    <lineage>
        <taxon>Bacteria</taxon>
        <taxon>Pseudomonadati</taxon>
        <taxon>Pseudomonadota</taxon>
        <taxon>Alphaproteobacteria</taxon>
        <taxon>Hyphomicrobiales</taxon>
        <taxon>Methylobacteriaceae</taxon>
        <taxon>Hohaiivirga</taxon>
    </lineage>
</organism>
<name>A0ABV0BHF4_9HYPH</name>
<dbReference type="Proteomes" id="UP001418637">
    <property type="component" value="Unassembled WGS sequence"/>
</dbReference>
<protein>
    <submittedName>
        <fullName evidence="2">Uncharacterized protein</fullName>
    </submittedName>
</protein>
<evidence type="ECO:0000313" key="3">
    <source>
        <dbReference type="Proteomes" id="UP001418637"/>
    </source>
</evidence>
<reference evidence="2 3" key="1">
    <citation type="submission" date="2024-04" db="EMBL/GenBank/DDBJ databases">
        <title>A novel species isolated from cricket.</title>
        <authorList>
            <person name="Wang H.-C."/>
        </authorList>
    </citation>
    <scope>NUCLEOTIDE SEQUENCE [LARGE SCALE GENOMIC DNA]</scope>
    <source>
        <strain evidence="2 3">WL0021</strain>
    </source>
</reference>
<keyword evidence="1" id="KW-0732">Signal</keyword>
<comment type="caution">
    <text evidence="2">The sequence shown here is derived from an EMBL/GenBank/DDBJ whole genome shotgun (WGS) entry which is preliminary data.</text>
</comment>
<dbReference type="EMBL" id="JBBYXI010000002">
    <property type="protein sequence ID" value="MEN3930329.1"/>
    <property type="molecule type" value="Genomic_DNA"/>
</dbReference>
<feature type="chain" id="PRO_5045610206" evidence="1">
    <location>
        <begin position="25"/>
        <end position="177"/>
    </location>
</feature>
<dbReference type="PROSITE" id="PS51257">
    <property type="entry name" value="PROKAR_LIPOPROTEIN"/>
    <property type="match status" value="1"/>
</dbReference>
<evidence type="ECO:0000256" key="1">
    <source>
        <dbReference type="SAM" id="SignalP"/>
    </source>
</evidence>
<keyword evidence="3" id="KW-1185">Reference proteome</keyword>
<proteinExistence type="predicted"/>
<sequence>MKTYVIVCAALAVLISGCSGSHSARRQISTNEMVEAFTTVIQKQGSSFSLDAAAKPKRTSIEMAKWLNNHPQPRVPAKANHPKGGPGCDSLKNPTRFINYIPRDVKAAIIISQSKPWAFARYDIDDRGKAYNIRPIKSSGYKEFADASLLTVALWSYAGQPEAYGLKNCVGLVQVAD</sequence>
<accession>A0ABV0BHF4</accession>